<dbReference type="GO" id="GO:0043130">
    <property type="term" value="F:ubiquitin binding"/>
    <property type="evidence" value="ECO:0007669"/>
    <property type="project" value="InterPro"/>
</dbReference>
<evidence type="ECO:0000256" key="2">
    <source>
        <dbReference type="ARBA" id="ARBA00022927"/>
    </source>
</evidence>
<dbReference type="GO" id="GO:0016020">
    <property type="term" value="C:membrane"/>
    <property type="evidence" value="ECO:0007669"/>
    <property type="project" value="TreeGrafter"/>
</dbReference>
<dbReference type="PROSITE" id="PS50179">
    <property type="entry name" value="VHS"/>
    <property type="match status" value="1"/>
</dbReference>
<keyword evidence="1" id="KW-0813">Transport</keyword>
<dbReference type="Proteomes" id="UP000887572">
    <property type="component" value="Unplaced"/>
</dbReference>
<dbReference type="GO" id="GO:0035091">
    <property type="term" value="F:phosphatidylinositol binding"/>
    <property type="evidence" value="ECO:0007669"/>
    <property type="project" value="InterPro"/>
</dbReference>
<dbReference type="CDD" id="cd03565">
    <property type="entry name" value="VHS_Tom1_like"/>
    <property type="match status" value="1"/>
</dbReference>
<dbReference type="GO" id="GO:0005768">
    <property type="term" value="C:endosome"/>
    <property type="evidence" value="ECO:0007669"/>
    <property type="project" value="TreeGrafter"/>
</dbReference>
<accession>A0A914H062</accession>
<dbReference type="InterPro" id="IPR004152">
    <property type="entry name" value="GAT_dom"/>
</dbReference>
<dbReference type="WBParaSite" id="Gr19_v10_g1272.t1">
    <property type="protein sequence ID" value="Gr19_v10_g1272.t1"/>
    <property type="gene ID" value="Gr19_v10_g1272"/>
</dbReference>
<dbReference type="InterPro" id="IPR002014">
    <property type="entry name" value="VHS_dom"/>
</dbReference>
<dbReference type="SUPFAM" id="SSF89009">
    <property type="entry name" value="GAT-like domain"/>
    <property type="match status" value="1"/>
</dbReference>
<evidence type="ECO:0000256" key="1">
    <source>
        <dbReference type="ARBA" id="ARBA00022448"/>
    </source>
</evidence>
<dbReference type="Gene3D" id="1.20.58.160">
    <property type="match status" value="1"/>
</dbReference>
<dbReference type="GO" id="GO:0007165">
    <property type="term" value="P:signal transduction"/>
    <property type="evidence" value="ECO:0007669"/>
    <property type="project" value="TreeGrafter"/>
</dbReference>
<dbReference type="InterPro" id="IPR038425">
    <property type="entry name" value="GAT_sf"/>
</dbReference>
<dbReference type="PANTHER" id="PTHR13856">
    <property type="entry name" value="VHS DOMAIN CONTAINING PROTEIN FAMILY"/>
    <property type="match status" value="1"/>
</dbReference>
<dbReference type="Pfam" id="PF00790">
    <property type="entry name" value="VHS"/>
    <property type="match status" value="1"/>
</dbReference>
<keyword evidence="5" id="KW-1185">Reference proteome</keyword>
<evidence type="ECO:0000313" key="6">
    <source>
        <dbReference type="WBParaSite" id="Gr19_v10_g1272.t1"/>
    </source>
</evidence>
<organism evidence="5 6">
    <name type="scientific">Globodera rostochiensis</name>
    <name type="common">Golden nematode worm</name>
    <name type="synonym">Heterodera rostochiensis</name>
    <dbReference type="NCBI Taxonomy" id="31243"/>
    <lineage>
        <taxon>Eukaryota</taxon>
        <taxon>Metazoa</taxon>
        <taxon>Ecdysozoa</taxon>
        <taxon>Nematoda</taxon>
        <taxon>Chromadorea</taxon>
        <taxon>Rhabditida</taxon>
        <taxon>Tylenchina</taxon>
        <taxon>Tylenchomorpha</taxon>
        <taxon>Tylenchoidea</taxon>
        <taxon>Heteroderidae</taxon>
        <taxon>Heteroderinae</taxon>
        <taxon>Globodera</taxon>
    </lineage>
</organism>
<reference evidence="6" key="1">
    <citation type="submission" date="2022-11" db="UniProtKB">
        <authorList>
            <consortium name="WormBaseParasite"/>
        </authorList>
    </citation>
    <scope>IDENTIFICATION</scope>
</reference>
<evidence type="ECO:0000259" key="3">
    <source>
        <dbReference type="PROSITE" id="PS50179"/>
    </source>
</evidence>
<dbReference type="AlphaFoldDB" id="A0A914H062"/>
<dbReference type="GO" id="GO:0030276">
    <property type="term" value="F:clathrin binding"/>
    <property type="evidence" value="ECO:0007669"/>
    <property type="project" value="TreeGrafter"/>
</dbReference>
<dbReference type="Pfam" id="PF03127">
    <property type="entry name" value="GAT"/>
    <property type="match status" value="1"/>
</dbReference>
<dbReference type="InterPro" id="IPR008942">
    <property type="entry name" value="ENTH_VHS"/>
</dbReference>
<dbReference type="SMART" id="SM00288">
    <property type="entry name" value="VHS"/>
    <property type="match status" value="1"/>
</dbReference>
<evidence type="ECO:0000259" key="4">
    <source>
        <dbReference type="PROSITE" id="PS50909"/>
    </source>
</evidence>
<dbReference type="GO" id="GO:0015031">
    <property type="term" value="P:protein transport"/>
    <property type="evidence" value="ECO:0007669"/>
    <property type="project" value="UniProtKB-KW"/>
</dbReference>
<feature type="domain" description="GAT" evidence="4">
    <location>
        <begin position="280"/>
        <end position="374"/>
    </location>
</feature>
<dbReference type="Gene3D" id="1.25.40.90">
    <property type="match status" value="1"/>
</dbReference>
<proteinExistence type="predicted"/>
<sequence length="523" mass="57927">MAQLTGVDVRSLSIIFFLLPKSILPKPNTIHTISSPLRPLFFLLKWPIVRREQMANAMERVGEAAQSVGQRVTDFFQGDPFGTLVGRKIELATDATKLATENWGLNMEICDFINGTNDGPRDAVRAIKKRLQTQMGKNNAIVMYTLTVLETCVKNCDQRFAVLVTNREFVGELVKMISTKHDAPQIVQERVLSIIQSWADAFRDDPPLSGVVELYDEFRAKGVEFPATNIDAMAPIITPKQTVFPSVIDQQQRGNAKVATQTFPLPSEQPLAQPQSQQQQQFVNNGSVELDLVQVNLTVLRELVAQMKPTNEGTETEAPDDFHFIRELYSTCKEMQKRVLELIPSVTNEEVIFELLSVNDELNSTFEKYDRCMTNYNAKGVDLSMVASGSGTKQHKDNGGAAGDELLIDLAEEGTEAKSIVDKMRQIDIQNDGGRGELSTAKGGGVAGMSNEAYVHDQAELPIRSVAYNKTDATTEKDGERAAELPKKKPGGVGKAFRNWSFSCQSVDKPPPPTFTPPTHFFL</sequence>
<dbReference type="PANTHER" id="PTHR13856:SF137">
    <property type="entry name" value="GH05942P"/>
    <property type="match status" value="1"/>
</dbReference>
<keyword evidence="2" id="KW-0653">Protein transport</keyword>
<dbReference type="PROSITE" id="PS50909">
    <property type="entry name" value="GAT"/>
    <property type="match status" value="1"/>
</dbReference>
<feature type="domain" description="VHS" evidence="3">
    <location>
        <begin position="93"/>
        <end position="226"/>
    </location>
</feature>
<protein>
    <submittedName>
        <fullName evidence="6">Target of Myb protein 1</fullName>
    </submittedName>
</protein>
<dbReference type="SUPFAM" id="SSF48464">
    <property type="entry name" value="ENTH/VHS domain"/>
    <property type="match status" value="1"/>
</dbReference>
<name>A0A914H062_GLORO</name>
<evidence type="ECO:0000313" key="5">
    <source>
        <dbReference type="Proteomes" id="UP000887572"/>
    </source>
</evidence>